<keyword evidence="4 7" id="KW-0597">Phosphoprotein</keyword>
<evidence type="ECO:0000259" key="9">
    <source>
        <dbReference type="PROSITE" id="PS50110"/>
    </source>
</evidence>
<dbReference type="PANTHER" id="PTHR43047:SF64">
    <property type="entry name" value="HISTIDINE KINASE CONTAINING CHEY-HOMOLOGOUS RECEIVER DOMAIN AND PAS DOMAIN-RELATED"/>
    <property type="match status" value="1"/>
</dbReference>
<dbReference type="EMBL" id="CP103416">
    <property type="protein sequence ID" value="UVW35663.1"/>
    <property type="molecule type" value="Genomic_DNA"/>
</dbReference>
<dbReference type="Pfam" id="PF00072">
    <property type="entry name" value="Response_reg"/>
    <property type="match status" value="1"/>
</dbReference>
<keyword evidence="5" id="KW-0808">Transferase</keyword>
<evidence type="ECO:0000313" key="12">
    <source>
        <dbReference type="Proteomes" id="UP001059934"/>
    </source>
</evidence>
<keyword evidence="11" id="KW-0067">ATP-binding</keyword>
<dbReference type="PROSITE" id="PS50109">
    <property type="entry name" value="HIS_KIN"/>
    <property type="match status" value="1"/>
</dbReference>
<evidence type="ECO:0000256" key="3">
    <source>
        <dbReference type="ARBA" id="ARBA00012438"/>
    </source>
</evidence>
<dbReference type="InterPro" id="IPR003594">
    <property type="entry name" value="HATPase_dom"/>
</dbReference>
<dbReference type="GO" id="GO:0005524">
    <property type="term" value="F:ATP binding"/>
    <property type="evidence" value="ECO:0007669"/>
    <property type="project" value="UniProtKB-KW"/>
</dbReference>
<dbReference type="CDD" id="cd00082">
    <property type="entry name" value="HisKA"/>
    <property type="match status" value="1"/>
</dbReference>
<dbReference type="SUPFAM" id="SSF55874">
    <property type="entry name" value="ATPase domain of HSP90 chaperone/DNA topoisomerase II/histidine kinase"/>
    <property type="match status" value="1"/>
</dbReference>
<dbReference type="InterPro" id="IPR003661">
    <property type="entry name" value="HisK_dim/P_dom"/>
</dbReference>
<accession>A0ABY5TP93</accession>
<dbReference type="EC" id="2.7.13.3" evidence="3"/>
<evidence type="ECO:0000259" key="8">
    <source>
        <dbReference type="PROSITE" id="PS50109"/>
    </source>
</evidence>
<dbReference type="PROSITE" id="PS50110">
    <property type="entry name" value="RESPONSE_REGULATORY"/>
    <property type="match status" value="1"/>
</dbReference>
<sequence>MAAKQQFSSIHSRLLITSLLPLTLLCIVLASYMISSQRAVLLANLHNTGSIAAQQISSNAEFAVYSNNRKMLRDLGESVLDIPAVNGLLFFNASQNTSVSIGELDPDMIVSPQKYEFGKPVYRDHNWYFYSRVILTPPALEDYDEGQQPAPDVLGWVVVSLTDEILEEQYREGIFAIVLVSTLGLLMAAWLSMRIGRSISRPVELLTGVVESMEAGSLNNLAVEAGPVEVRKLASGINQLATTVRQSNVRMQSEVARATAQLQITLIELEEAMEAQDQFLARMSHELRTPLTAVIGFSKLLSIETDAQKRDENLRIINMSSNMLLTMIDDILEFSKARAGGFTLEKVPFYIESWITDLMSIQRQRAEEKGLTLSYTIDKTVPQALVGDPVRFTQVISNLLSNAIKFTDAGSINVTIRCLSNRDGKVTLDCSVADTGKGIEDAKIPTLFDPFSQEDTSINRRFGGAGLGLSICKNLVQVMGGQIQVRSKVGQGSTFSFTCQLSVSTATNAEALVGASRDIVATEDVLAGMTILVAEDNAFNQKLIVRLLKGYGASCLTANNGQEAIEIASELHVDAILMDIHMPIVDGVTASETIIQQSGESPPIIALTADVTMVEQERITKAGAAMLLLKPVNEGELINSLTQVIAKSKDSSVPKGAGLLSTVVPVEELKKALYQSLDKLDEQLRNNENGSLREIVHDLMGLSGLYGMTELRDMVLAFRADYSSLNAEKNLMRVKQIRQHINDFLAS</sequence>
<evidence type="ECO:0000256" key="5">
    <source>
        <dbReference type="ARBA" id="ARBA00022679"/>
    </source>
</evidence>
<reference evidence="11" key="1">
    <citation type="submission" date="2022-08" db="EMBL/GenBank/DDBJ databases">
        <title>Catabolic pathway analysis in culturable SAR92 clade bacteria reveals their overlooked roles in DMSP degradation in coastal seas.</title>
        <authorList>
            <person name="He X."/>
            <person name="Zhang X."/>
            <person name="Zhang Y."/>
        </authorList>
    </citation>
    <scope>NUCLEOTIDE SEQUENCE</scope>
    <source>
        <strain evidence="11">H455</strain>
    </source>
</reference>
<feature type="domain" description="Histidine kinase" evidence="8">
    <location>
        <begin position="282"/>
        <end position="503"/>
    </location>
</feature>
<dbReference type="PANTHER" id="PTHR43047">
    <property type="entry name" value="TWO-COMPONENT HISTIDINE PROTEIN KINASE"/>
    <property type="match status" value="1"/>
</dbReference>
<dbReference type="Pfam" id="PF00512">
    <property type="entry name" value="HisKA"/>
    <property type="match status" value="1"/>
</dbReference>
<comment type="subcellular location">
    <subcellularLocation>
        <location evidence="2">Membrane</location>
    </subcellularLocation>
</comment>
<feature type="domain" description="HAMP" evidence="10">
    <location>
        <begin position="197"/>
        <end position="249"/>
    </location>
</feature>
<evidence type="ECO:0000256" key="4">
    <source>
        <dbReference type="ARBA" id="ARBA00022553"/>
    </source>
</evidence>
<evidence type="ECO:0000256" key="6">
    <source>
        <dbReference type="ARBA" id="ARBA00022777"/>
    </source>
</evidence>
<protein>
    <recommendedName>
        <fullName evidence="3">histidine kinase</fullName>
        <ecNumber evidence="3">2.7.13.3</ecNumber>
    </recommendedName>
</protein>
<feature type="modified residue" description="4-aspartylphosphate" evidence="7">
    <location>
        <position position="579"/>
    </location>
</feature>
<dbReference type="SMART" id="SM00448">
    <property type="entry name" value="REC"/>
    <property type="match status" value="1"/>
</dbReference>
<dbReference type="Pfam" id="PF00672">
    <property type="entry name" value="HAMP"/>
    <property type="match status" value="1"/>
</dbReference>
<dbReference type="Gene3D" id="1.10.287.130">
    <property type="match status" value="1"/>
</dbReference>
<keyword evidence="6" id="KW-0418">Kinase</keyword>
<evidence type="ECO:0000256" key="7">
    <source>
        <dbReference type="PROSITE-ProRule" id="PRU00169"/>
    </source>
</evidence>
<dbReference type="CDD" id="cd17546">
    <property type="entry name" value="REC_hyHK_CKI1_RcsC-like"/>
    <property type="match status" value="1"/>
</dbReference>
<dbReference type="SMART" id="SM00387">
    <property type="entry name" value="HATPase_c"/>
    <property type="match status" value="1"/>
</dbReference>
<dbReference type="InterPro" id="IPR005467">
    <property type="entry name" value="His_kinase_dom"/>
</dbReference>
<dbReference type="Proteomes" id="UP001059934">
    <property type="component" value="Chromosome"/>
</dbReference>
<feature type="domain" description="Response regulatory" evidence="9">
    <location>
        <begin position="530"/>
        <end position="645"/>
    </location>
</feature>
<dbReference type="SUPFAM" id="SSF52172">
    <property type="entry name" value="CheY-like"/>
    <property type="match status" value="1"/>
</dbReference>
<dbReference type="InterPro" id="IPR011006">
    <property type="entry name" value="CheY-like_superfamily"/>
</dbReference>
<dbReference type="Gene3D" id="3.30.565.10">
    <property type="entry name" value="Histidine kinase-like ATPase, C-terminal domain"/>
    <property type="match status" value="1"/>
</dbReference>
<evidence type="ECO:0000259" key="10">
    <source>
        <dbReference type="PROSITE" id="PS50885"/>
    </source>
</evidence>
<dbReference type="PRINTS" id="PR00344">
    <property type="entry name" value="BCTRLSENSOR"/>
</dbReference>
<dbReference type="SMART" id="SM00388">
    <property type="entry name" value="HisKA"/>
    <property type="match status" value="1"/>
</dbReference>
<dbReference type="CDD" id="cd16922">
    <property type="entry name" value="HATPase_EvgS-ArcB-TorS-like"/>
    <property type="match status" value="1"/>
</dbReference>
<organism evidence="11 12">
    <name type="scientific">SAR92 clade bacterium H455</name>
    <dbReference type="NCBI Taxonomy" id="2974818"/>
    <lineage>
        <taxon>Bacteria</taxon>
        <taxon>Pseudomonadati</taxon>
        <taxon>Pseudomonadota</taxon>
        <taxon>Gammaproteobacteria</taxon>
        <taxon>Cellvibrionales</taxon>
        <taxon>Porticoccaceae</taxon>
        <taxon>SAR92 clade</taxon>
    </lineage>
</organism>
<dbReference type="Pfam" id="PF02518">
    <property type="entry name" value="HATPase_c"/>
    <property type="match status" value="1"/>
</dbReference>
<dbReference type="InterPro" id="IPR001789">
    <property type="entry name" value="Sig_transdc_resp-reg_receiver"/>
</dbReference>
<dbReference type="InterPro" id="IPR004358">
    <property type="entry name" value="Sig_transdc_His_kin-like_C"/>
</dbReference>
<name>A0ABY5TP93_9GAMM</name>
<keyword evidence="12" id="KW-1185">Reference proteome</keyword>
<evidence type="ECO:0000256" key="1">
    <source>
        <dbReference type="ARBA" id="ARBA00000085"/>
    </source>
</evidence>
<dbReference type="SUPFAM" id="SSF47384">
    <property type="entry name" value="Homodimeric domain of signal transducing histidine kinase"/>
    <property type="match status" value="1"/>
</dbReference>
<dbReference type="PROSITE" id="PS50885">
    <property type="entry name" value="HAMP"/>
    <property type="match status" value="1"/>
</dbReference>
<dbReference type="Gene3D" id="3.40.50.2300">
    <property type="match status" value="1"/>
</dbReference>
<keyword evidence="11" id="KW-0547">Nucleotide-binding</keyword>
<evidence type="ECO:0000256" key="2">
    <source>
        <dbReference type="ARBA" id="ARBA00004370"/>
    </source>
</evidence>
<dbReference type="InterPro" id="IPR036097">
    <property type="entry name" value="HisK_dim/P_sf"/>
</dbReference>
<gene>
    <name evidence="11" type="ORF">NYF23_03390</name>
</gene>
<dbReference type="Gene3D" id="6.10.340.10">
    <property type="match status" value="1"/>
</dbReference>
<comment type="catalytic activity">
    <reaction evidence="1">
        <text>ATP + protein L-histidine = ADP + protein N-phospho-L-histidine.</text>
        <dbReference type="EC" id="2.7.13.3"/>
    </reaction>
</comment>
<proteinExistence type="predicted"/>
<dbReference type="InterPro" id="IPR003660">
    <property type="entry name" value="HAMP_dom"/>
</dbReference>
<evidence type="ECO:0000313" key="11">
    <source>
        <dbReference type="EMBL" id="UVW35663.1"/>
    </source>
</evidence>
<dbReference type="InterPro" id="IPR036890">
    <property type="entry name" value="HATPase_C_sf"/>
</dbReference>